<comment type="similarity">
    <text evidence="1">Belongs to the phage portal family. PBSX subfamily.</text>
</comment>
<dbReference type="InterPro" id="IPR016753">
    <property type="entry name" value="PBSX_Firmicutes"/>
</dbReference>
<dbReference type="PIRSF" id="PIRSF019260">
    <property type="entry name" value="PBSX_XkdE_prd"/>
    <property type="match status" value="1"/>
</dbReference>
<accession>A0A8I1WK52</accession>
<reference evidence="2" key="1">
    <citation type="submission" date="2021-03" db="EMBL/GenBank/DDBJ databases">
        <title>Isolation of Bacillus subtilis from fermented food sample.</title>
        <authorList>
            <person name="Lakshmanan V."/>
            <person name="Athira K."/>
            <person name="Rajagopal K."/>
        </authorList>
    </citation>
    <scope>NUCLEOTIDE SEQUENCE</scope>
    <source>
        <strain evidence="2">S1</strain>
    </source>
</reference>
<evidence type="ECO:0000313" key="3">
    <source>
        <dbReference type="Proteomes" id="UP000665181"/>
    </source>
</evidence>
<dbReference type="NCBIfam" id="TIGR01540">
    <property type="entry name" value="portal_PBSX"/>
    <property type="match status" value="1"/>
</dbReference>
<evidence type="ECO:0000313" key="2">
    <source>
        <dbReference type="EMBL" id="MBO3796733.1"/>
    </source>
</evidence>
<dbReference type="Pfam" id="PF04860">
    <property type="entry name" value="Phage_portal"/>
    <property type="match status" value="1"/>
</dbReference>
<gene>
    <name evidence="2" type="ORF">J5227_21080</name>
</gene>
<evidence type="ECO:0000256" key="1">
    <source>
        <dbReference type="ARBA" id="ARBA00006799"/>
    </source>
</evidence>
<dbReference type="InterPro" id="IPR006944">
    <property type="entry name" value="Phage/GTA_portal"/>
</dbReference>
<comment type="caution">
    <text evidence="2">The sequence shown here is derived from an EMBL/GenBank/DDBJ whole genome shotgun (WGS) entry which is preliminary data.</text>
</comment>
<dbReference type="RefSeq" id="WP_095843419.1">
    <property type="nucleotide sequence ID" value="NZ_CP023257.1"/>
</dbReference>
<dbReference type="AlphaFoldDB" id="A0A8I1WK52"/>
<dbReference type="EMBL" id="JAGFPW010000032">
    <property type="protein sequence ID" value="MBO3796733.1"/>
    <property type="molecule type" value="Genomic_DNA"/>
</dbReference>
<proteinExistence type="inferred from homology"/>
<name>A0A8I1WK52_BACIU</name>
<dbReference type="Proteomes" id="UP000665181">
    <property type="component" value="Unassembled WGS sequence"/>
</dbReference>
<dbReference type="InterPro" id="IPR006430">
    <property type="entry name" value="Phage_portal_PBSX"/>
</dbReference>
<organism evidence="2 3">
    <name type="scientific">Bacillus subtilis</name>
    <dbReference type="NCBI Taxonomy" id="1423"/>
    <lineage>
        <taxon>Bacteria</taxon>
        <taxon>Bacillati</taxon>
        <taxon>Bacillota</taxon>
        <taxon>Bacilli</taxon>
        <taxon>Bacillales</taxon>
        <taxon>Bacillaceae</taxon>
        <taxon>Bacillus</taxon>
    </lineage>
</organism>
<protein>
    <submittedName>
        <fullName evidence="2">Phage portal protein</fullName>
    </submittedName>
</protein>
<sequence length="510" mass="57992">MSKSTVKARVFKAAPPTETTKQIYKDEFEDMYGENIIPPPYNLKELKHIAEYSTILQQCVDAYKTNIVGFGFEMKYSKDINSDEVDSAEKTAADKEWQQLEEFIKYIHFDESAETLLGFSIEDREKTGNGYIEVIRNGSGKPAGIEHMASEYVRVCSLSEPIEVPYNYFESGTLKKIRRQKRFRKYVQIVNGKRVFFKEYGDPRILNSETGEYSDKTPFDKQANEVVHFKIGSGAYGKPRWIGHIVNLYGARKAEELNFMYFKQGRHVPAAITIENGMLSEDSYKQLQDYMNGLEGVENAHKFLLLEAEGIAKGKNIEGDEEITPVKVEIKSLAEILQQDALFLEYDQKSRDKFRSAFRLPPLYTGEAQDYNKATADTARKITEEQVFQPERKLITGKLNALFLNDLEIHKVELQLKGPDFRDPIEIAKVLTPFINAGAVSPNDLRDLAGRILGKTLEEWPEEEYSRPIGKNTAAPASDPLAALFKAKSGAPNLIGLLKDMRDVLEDMKR</sequence>